<reference evidence="2 3" key="1">
    <citation type="submission" date="2019-06" db="EMBL/GenBank/DDBJ databases">
        <authorList>
            <person name="Rodrigo-Torres L."/>
            <person name="Arahal R. D."/>
            <person name="Lucena T."/>
        </authorList>
    </citation>
    <scope>NUCLEOTIDE SEQUENCE [LARGE SCALE GENOMIC DNA]</scope>
    <source>
        <strain evidence="2 3">SW08-7</strain>
    </source>
</reference>
<evidence type="ECO:0000313" key="4">
    <source>
        <dbReference type="Proteomes" id="UP001055303"/>
    </source>
</evidence>
<evidence type="ECO:0000313" key="1">
    <source>
        <dbReference type="EMBL" id="GJD59828.1"/>
    </source>
</evidence>
<dbReference type="Proteomes" id="UP001055303">
    <property type="component" value="Unassembled WGS sequence"/>
</dbReference>
<accession>A0A564G6K3</accession>
<dbReference type="AlphaFoldDB" id="A0A564G6K3"/>
<protein>
    <submittedName>
        <fullName evidence="2">Uncharacterized protein</fullName>
    </submittedName>
</protein>
<evidence type="ECO:0000313" key="2">
    <source>
        <dbReference type="EMBL" id="VUF15578.1"/>
    </source>
</evidence>
<organism evidence="2 3">
    <name type="scientific">Methylobacterium dankookense</name>
    <dbReference type="NCBI Taxonomy" id="560405"/>
    <lineage>
        <taxon>Bacteria</taxon>
        <taxon>Pseudomonadati</taxon>
        <taxon>Pseudomonadota</taxon>
        <taxon>Alphaproteobacteria</taxon>
        <taxon>Hyphomicrobiales</taxon>
        <taxon>Methylobacteriaceae</taxon>
        <taxon>Methylobacterium</taxon>
    </lineage>
</organism>
<keyword evidence="4" id="KW-1185">Reference proteome</keyword>
<name>A0A564G6K3_9HYPH</name>
<dbReference type="EMBL" id="CABFVH010000060">
    <property type="protein sequence ID" value="VUF15578.1"/>
    <property type="molecule type" value="Genomic_DNA"/>
</dbReference>
<dbReference type="EMBL" id="BPQI01000261">
    <property type="protein sequence ID" value="GJD59828.1"/>
    <property type="molecule type" value="Genomic_DNA"/>
</dbReference>
<evidence type="ECO:0000313" key="3">
    <source>
        <dbReference type="Proteomes" id="UP000401717"/>
    </source>
</evidence>
<reference evidence="1" key="3">
    <citation type="submission" date="2021-08" db="EMBL/GenBank/DDBJ databases">
        <authorList>
            <person name="Tani A."/>
            <person name="Ola A."/>
            <person name="Ogura Y."/>
            <person name="Katsura K."/>
            <person name="Hayashi T."/>
        </authorList>
    </citation>
    <scope>NUCLEOTIDE SEQUENCE</scope>
    <source>
        <strain evidence="1">DSM 22415</strain>
    </source>
</reference>
<proteinExistence type="predicted"/>
<dbReference type="Proteomes" id="UP000401717">
    <property type="component" value="Unassembled WGS sequence"/>
</dbReference>
<sequence>MADLLPSRPPASSSTPLAAEAYRAFFVARNGRVTGMVPVQAASLDEACFLARALVEGDEVVELWAGLRTVARFEHDGGSSPLS</sequence>
<gene>
    <name evidence="1" type="ORF">IFDJLNFL_5759</name>
    <name evidence="2" type="ORF">MTDSW087_05321</name>
</gene>
<reference evidence="1" key="2">
    <citation type="journal article" date="2021" name="Front. Microbiol.">
        <title>Comprehensive Comparative Genomics and Phenotyping of Methylobacterium Species.</title>
        <authorList>
            <person name="Alessa O."/>
            <person name="Ogura Y."/>
            <person name="Fujitani Y."/>
            <person name="Takami H."/>
            <person name="Hayashi T."/>
            <person name="Sahin N."/>
            <person name="Tani A."/>
        </authorList>
    </citation>
    <scope>NUCLEOTIDE SEQUENCE</scope>
    <source>
        <strain evidence="1">DSM 22415</strain>
    </source>
</reference>